<organism evidence="2 3">
    <name type="scientific">Brevundimonas mediterranea</name>
    <dbReference type="NCBI Taxonomy" id="74329"/>
    <lineage>
        <taxon>Bacteria</taxon>
        <taxon>Pseudomonadati</taxon>
        <taxon>Pseudomonadota</taxon>
        <taxon>Alphaproteobacteria</taxon>
        <taxon>Caulobacterales</taxon>
        <taxon>Caulobacteraceae</taxon>
        <taxon>Brevundimonas</taxon>
    </lineage>
</organism>
<name>A0AB37E828_9CAUL</name>
<sequence length="173" mass="18408">MKRLFAALTLSASAACAPVVQGGPPLDLPPGLAETARVSSVVLSSEWLDAKDDFAETFSEEVMEELDMCAYGTYPVQVRVHVEDLERAGRLAVLLRGDGEHRLRAVAELVDPARQGQILGRYPIEVSVGAGGRIAGLAGDRQMIVSEAFGRALCDAAFARNPRRPGPHNATVG</sequence>
<evidence type="ECO:0000313" key="2">
    <source>
        <dbReference type="EMBL" id="QIH73160.1"/>
    </source>
</evidence>
<evidence type="ECO:0000256" key="1">
    <source>
        <dbReference type="SAM" id="SignalP"/>
    </source>
</evidence>
<reference evidence="2 3" key="1">
    <citation type="submission" date="2020-01" db="EMBL/GenBank/DDBJ databases">
        <authorList>
            <person name="Wang S."/>
        </authorList>
    </citation>
    <scope>NUCLEOTIDE SEQUENCE [LARGE SCALE GENOMIC DNA]</scope>
    <source>
        <strain evidence="2 3">D151-2-6</strain>
    </source>
</reference>
<gene>
    <name evidence="2" type="ORF">GYM46_09495</name>
</gene>
<feature type="chain" id="PRO_5044279683" description="Lipoprotein" evidence="1">
    <location>
        <begin position="23"/>
        <end position="173"/>
    </location>
</feature>
<proteinExistence type="predicted"/>
<dbReference type="Proteomes" id="UP000501325">
    <property type="component" value="Chromosome"/>
</dbReference>
<dbReference type="EMBL" id="CP048751">
    <property type="protein sequence ID" value="QIH73160.1"/>
    <property type="molecule type" value="Genomic_DNA"/>
</dbReference>
<dbReference type="AlphaFoldDB" id="A0AB37E828"/>
<dbReference type="PROSITE" id="PS51257">
    <property type="entry name" value="PROKAR_LIPOPROTEIN"/>
    <property type="match status" value="1"/>
</dbReference>
<evidence type="ECO:0008006" key="4">
    <source>
        <dbReference type="Google" id="ProtNLM"/>
    </source>
</evidence>
<protein>
    <recommendedName>
        <fullName evidence="4">Lipoprotein</fullName>
    </recommendedName>
</protein>
<accession>A0AB37E828</accession>
<keyword evidence="1" id="KW-0732">Signal</keyword>
<dbReference type="KEGG" id="bmed:GYM46_09495"/>
<dbReference type="RefSeq" id="WP_008264401.1">
    <property type="nucleotide sequence ID" value="NZ_CP048751.1"/>
</dbReference>
<feature type="signal peptide" evidence="1">
    <location>
        <begin position="1"/>
        <end position="22"/>
    </location>
</feature>
<evidence type="ECO:0000313" key="3">
    <source>
        <dbReference type="Proteomes" id="UP000501325"/>
    </source>
</evidence>